<dbReference type="PROSITE" id="PS50102">
    <property type="entry name" value="RRM"/>
    <property type="match status" value="1"/>
</dbReference>
<dbReference type="Proteomes" id="UP001054821">
    <property type="component" value="Chromosome 1"/>
</dbReference>
<proteinExistence type="predicted"/>
<evidence type="ECO:0000256" key="4">
    <source>
        <dbReference type="PROSITE-ProRule" id="PRU00176"/>
    </source>
</evidence>
<keyword evidence="2 4" id="KW-0694">RNA-binding</keyword>
<reference evidence="7 8" key="1">
    <citation type="journal article" date="2022" name="G3 (Bethesda)">
        <title>Whole-genome sequence and methylome profiling of the almond [Prunus dulcis (Mill.) D.A. Webb] cultivar 'Nonpareil'.</title>
        <authorList>
            <person name="D'Amico-Willman K.M."/>
            <person name="Ouma W.Z."/>
            <person name="Meulia T."/>
            <person name="Sideli G.M."/>
            <person name="Gradziel T.M."/>
            <person name="Fresnedo-Ramirez J."/>
        </authorList>
    </citation>
    <scope>NUCLEOTIDE SEQUENCE [LARGE SCALE GENOMIC DNA]</scope>
    <source>
        <strain evidence="7">Clone GOH B32 T37-40</strain>
    </source>
</reference>
<comment type="caution">
    <text evidence="7">The sequence shown here is derived from an EMBL/GenBank/DDBJ whole genome shotgun (WGS) entry which is preliminary data.</text>
</comment>
<dbReference type="SMART" id="SM00360">
    <property type="entry name" value="RRM"/>
    <property type="match status" value="1"/>
</dbReference>
<evidence type="ECO:0000313" key="7">
    <source>
        <dbReference type="EMBL" id="KAI5356369.1"/>
    </source>
</evidence>
<dbReference type="AlphaFoldDB" id="A0AAD4ZY21"/>
<dbReference type="InterPro" id="IPR000504">
    <property type="entry name" value="RRM_dom"/>
</dbReference>
<dbReference type="GO" id="GO:0003723">
    <property type="term" value="F:RNA binding"/>
    <property type="evidence" value="ECO:0007669"/>
    <property type="project" value="UniProtKB-UniRule"/>
</dbReference>
<evidence type="ECO:0000256" key="5">
    <source>
        <dbReference type="SAM" id="MobiDB-lite"/>
    </source>
</evidence>
<sequence length="260" mass="29851">MPFFIRLDSVGRKTLISSTLFSPDHCSCSEMGAKAKKAMKKQLSKASAQLSVSTHNKEAAATAADFLPLEGGPARKLPEEKPKEDVAKVLYIGRIPHGFYEKEMEGFFGQFGVIKRLRIARNKKTGKSKHFGFIEFEDPGVAKVVAETMHNYLLFEHLLQVRLIPPQQVHPKLWKGFNYRVKPLNWVQIERKRHDKERTLEEHKKLVEKILKRDLKRQKRIEAAGIDYECPEIVGSIEQPAPKKRKTDRKKVDLGMKSKH</sequence>
<dbReference type="InterPro" id="IPR012677">
    <property type="entry name" value="Nucleotide-bd_a/b_plait_sf"/>
</dbReference>
<evidence type="ECO:0000313" key="8">
    <source>
        <dbReference type="Proteomes" id="UP001054821"/>
    </source>
</evidence>
<keyword evidence="3" id="KW-0539">Nucleus</keyword>
<evidence type="ECO:0000256" key="2">
    <source>
        <dbReference type="ARBA" id="ARBA00022884"/>
    </source>
</evidence>
<evidence type="ECO:0000256" key="3">
    <source>
        <dbReference type="ARBA" id="ARBA00023242"/>
    </source>
</evidence>
<dbReference type="Gene3D" id="3.30.70.330">
    <property type="match status" value="1"/>
</dbReference>
<evidence type="ECO:0000256" key="1">
    <source>
        <dbReference type="ARBA" id="ARBA00004604"/>
    </source>
</evidence>
<comment type="subcellular location">
    <subcellularLocation>
        <location evidence="1">Nucleus</location>
        <location evidence="1">Nucleolus</location>
    </subcellularLocation>
</comment>
<evidence type="ECO:0000259" key="6">
    <source>
        <dbReference type="PROSITE" id="PS50102"/>
    </source>
</evidence>
<dbReference type="GO" id="GO:0005730">
    <property type="term" value="C:nucleolus"/>
    <property type="evidence" value="ECO:0007669"/>
    <property type="project" value="UniProtKB-SubCell"/>
</dbReference>
<organism evidence="7 8">
    <name type="scientific">Prunus dulcis</name>
    <name type="common">Almond</name>
    <name type="synonym">Amygdalus dulcis</name>
    <dbReference type="NCBI Taxonomy" id="3755"/>
    <lineage>
        <taxon>Eukaryota</taxon>
        <taxon>Viridiplantae</taxon>
        <taxon>Streptophyta</taxon>
        <taxon>Embryophyta</taxon>
        <taxon>Tracheophyta</taxon>
        <taxon>Spermatophyta</taxon>
        <taxon>Magnoliopsida</taxon>
        <taxon>eudicotyledons</taxon>
        <taxon>Gunneridae</taxon>
        <taxon>Pentapetalae</taxon>
        <taxon>rosids</taxon>
        <taxon>fabids</taxon>
        <taxon>Rosales</taxon>
        <taxon>Rosaceae</taxon>
        <taxon>Amygdaloideae</taxon>
        <taxon>Amygdaleae</taxon>
        <taxon>Prunus</taxon>
    </lineage>
</organism>
<dbReference type="EMBL" id="JAJFAZ020000001">
    <property type="protein sequence ID" value="KAI5356369.1"/>
    <property type="molecule type" value="Genomic_DNA"/>
</dbReference>
<dbReference type="PANTHER" id="PTHR46754">
    <property type="entry name" value="MKI67 FHA DOMAIN-INTERACTING NUCLEOLAR PHOSPHOPROTEIN"/>
    <property type="match status" value="1"/>
</dbReference>
<feature type="compositionally biased region" description="Basic and acidic residues" evidence="5">
    <location>
        <begin position="250"/>
        <end position="260"/>
    </location>
</feature>
<feature type="domain" description="RRM" evidence="6">
    <location>
        <begin position="88"/>
        <end position="166"/>
    </location>
</feature>
<feature type="region of interest" description="Disordered" evidence="5">
    <location>
        <begin position="237"/>
        <end position="260"/>
    </location>
</feature>
<dbReference type="SUPFAM" id="SSF54928">
    <property type="entry name" value="RNA-binding domain, RBD"/>
    <property type="match status" value="1"/>
</dbReference>
<gene>
    <name evidence="7" type="ORF">L3X38_009264</name>
</gene>
<accession>A0AAD4ZY21</accession>
<dbReference type="CDD" id="cd12307">
    <property type="entry name" value="RRM_NIFK_like"/>
    <property type="match status" value="1"/>
</dbReference>
<dbReference type="Pfam" id="PF00076">
    <property type="entry name" value="RRM_1"/>
    <property type="match status" value="1"/>
</dbReference>
<name>A0AAD4ZY21_PRUDU</name>
<keyword evidence="8" id="KW-1185">Reference proteome</keyword>
<protein>
    <recommendedName>
        <fullName evidence="6">RRM domain-containing protein</fullName>
    </recommendedName>
</protein>
<dbReference type="InterPro" id="IPR035979">
    <property type="entry name" value="RBD_domain_sf"/>
</dbReference>